<reference evidence="7 8" key="1">
    <citation type="submission" date="2014-07" db="EMBL/GenBank/DDBJ databases">
        <title>Draft genome of Clostridium celerecrescens 152B isolated from sediments associated with methane hydrate from Krishna Godavari basin.</title>
        <authorList>
            <person name="Honkalas V.S."/>
            <person name="Dabir A.P."/>
            <person name="Arora P."/>
            <person name="Dhakephalkar P.K."/>
        </authorList>
    </citation>
    <scope>NUCLEOTIDE SEQUENCE [LARGE SCALE GENOMIC DNA]</scope>
    <source>
        <strain evidence="7 8">152B</strain>
    </source>
</reference>
<feature type="domain" description="Amidohydrolase-related" evidence="5">
    <location>
        <begin position="57"/>
        <end position="163"/>
    </location>
</feature>
<feature type="domain" description="Amidohydrolase-related" evidence="5">
    <location>
        <begin position="226"/>
        <end position="287"/>
    </location>
</feature>
<dbReference type="OrthoDB" id="9775607at2"/>
<gene>
    <name evidence="7" type="ORF">IO98_01430</name>
</gene>
<evidence type="ECO:0000313" key="8">
    <source>
        <dbReference type="Proteomes" id="UP000028525"/>
    </source>
</evidence>
<evidence type="ECO:0000313" key="7">
    <source>
        <dbReference type="EMBL" id="KEZ91865.1"/>
    </source>
</evidence>
<dbReference type="InterPro" id="IPR032466">
    <property type="entry name" value="Metal_Hydrolase"/>
</dbReference>
<protein>
    <recommendedName>
        <fullName evidence="2">adenine deaminase</fullName>
        <ecNumber evidence="2">3.5.4.2</ecNumber>
    </recommendedName>
</protein>
<dbReference type="GO" id="GO:0000034">
    <property type="term" value="F:adenine deaminase activity"/>
    <property type="evidence" value="ECO:0007669"/>
    <property type="project" value="UniProtKB-EC"/>
</dbReference>
<evidence type="ECO:0000256" key="3">
    <source>
        <dbReference type="ARBA" id="ARBA00022801"/>
    </source>
</evidence>
<evidence type="ECO:0000256" key="2">
    <source>
        <dbReference type="ARBA" id="ARBA00012782"/>
    </source>
</evidence>
<feature type="domain" description="Adenine deaminase C-terminal" evidence="6">
    <location>
        <begin position="345"/>
        <end position="507"/>
    </location>
</feature>
<dbReference type="STRING" id="29354.IO98_01430"/>
<dbReference type="PANTHER" id="PTHR11113:SF2">
    <property type="entry name" value="ADENINE DEAMINASE"/>
    <property type="match status" value="1"/>
</dbReference>
<dbReference type="EC" id="3.5.4.2" evidence="2"/>
<comment type="catalytic activity">
    <reaction evidence="4">
        <text>adenine + H2O + H(+) = hypoxanthine + NH4(+)</text>
        <dbReference type="Rhea" id="RHEA:23688"/>
        <dbReference type="ChEBI" id="CHEBI:15377"/>
        <dbReference type="ChEBI" id="CHEBI:15378"/>
        <dbReference type="ChEBI" id="CHEBI:16708"/>
        <dbReference type="ChEBI" id="CHEBI:17368"/>
        <dbReference type="ChEBI" id="CHEBI:28938"/>
        <dbReference type="EC" id="3.5.4.2"/>
    </reaction>
</comment>
<evidence type="ECO:0000259" key="6">
    <source>
        <dbReference type="Pfam" id="PF13382"/>
    </source>
</evidence>
<accession>A0A084JSD1</accession>
<dbReference type="InterPro" id="IPR011059">
    <property type="entry name" value="Metal-dep_hydrolase_composite"/>
</dbReference>
<keyword evidence="8" id="KW-1185">Reference proteome</keyword>
<dbReference type="PANTHER" id="PTHR11113">
    <property type="entry name" value="N-ACETYLGLUCOSAMINE-6-PHOSPHATE DEACETYLASE"/>
    <property type="match status" value="1"/>
</dbReference>
<organism evidence="7 8">
    <name type="scientific">Lacrimispora celerecrescens</name>
    <dbReference type="NCBI Taxonomy" id="29354"/>
    <lineage>
        <taxon>Bacteria</taxon>
        <taxon>Bacillati</taxon>
        <taxon>Bacillota</taxon>
        <taxon>Clostridia</taxon>
        <taxon>Lachnospirales</taxon>
        <taxon>Lachnospiraceae</taxon>
        <taxon>Lacrimispora</taxon>
    </lineage>
</organism>
<comment type="caution">
    <text evidence="7">The sequence shown here is derived from an EMBL/GenBank/DDBJ whole genome shotgun (WGS) entry which is preliminary data.</text>
</comment>
<evidence type="ECO:0000256" key="1">
    <source>
        <dbReference type="ARBA" id="ARBA00006773"/>
    </source>
</evidence>
<keyword evidence="3" id="KW-0378">Hydrolase</keyword>
<dbReference type="InterPro" id="IPR026912">
    <property type="entry name" value="Adenine_deam_C"/>
</dbReference>
<dbReference type="InterPro" id="IPR006680">
    <property type="entry name" value="Amidohydro-rel"/>
</dbReference>
<evidence type="ECO:0000256" key="4">
    <source>
        <dbReference type="ARBA" id="ARBA00047720"/>
    </source>
</evidence>
<dbReference type="Pfam" id="PF13382">
    <property type="entry name" value="Adenine_deam_C"/>
    <property type="match status" value="1"/>
</dbReference>
<dbReference type="AlphaFoldDB" id="A0A084JSD1"/>
<dbReference type="RefSeq" id="WP_038277303.1">
    <property type="nucleotide sequence ID" value="NZ_JPME01000002.1"/>
</dbReference>
<proteinExistence type="inferred from homology"/>
<dbReference type="SUPFAM" id="SSF51556">
    <property type="entry name" value="Metallo-dependent hydrolases"/>
    <property type="match status" value="1"/>
</dbReference>
<dbReference type="Pfam" id="PF01979">
    <property type="entry name" value="Amidohydro_1"/>
    <property type="match status" value="2"/>
</dbReference>
<evidence type="ECO:0000259" key="5">
    <source>
        <dbReference type="Pfam" id="PF01979"/>
    </source>
</evidence>
<dbReference type="EMBL" id="JPME01000002">
    <property type="protein sequence ID" value="KEZ91865.1"/>
    <property type="molecule type" value="Genomic_DNA"/>
</dbReference>
<dbReference type="Gene3D" id="3.20.20.140">
    <property type="entry name" value="Metal-dependent hydrolases"/>
    <property type="match status" value="2"/>
</dbReference>
<dbReference type="SUPFAM" id="SSF51338">
    <property type="entry name" value="Composite domain of metallo-dependent hydrolases"/>
    <property type="match status" value="1"/>
</dbReference>
<name>A0A084JSD1_9FIRM</name>
<dbReference type="Proteomes" id="UP000028525">
    <property type="component" value="Unassembled WGS sequence"/>
</dbReference>
<comment type="similarity">
    <text evidence="1">Belongs to the metallo-dependent hydrolases superfamily. Adenine deaminase family.</text>
</comment>
<sequence>MKVDLLIQNGWVYQTYRQSFEKMDIAVVGERFYDISPSSSHRDNYETECVVDAAGKYIIPGLIDIHIHIEGSMTYPEEFSRVVLPWGVTCVVADCHEIANAYGVEGIKSFMEKETELDIYYGIPYVVPSTGTDLETLGGQLKEEEIKELLKEKKVICLGEVMNPALPGESLAGFIRGMGMFLELQAKSLTPDVVETVVSHALYENVALVTGDTMPDQLVKGHLNQILRLAVEQGMPAEKAIYCATLTPARRMDLDDRGMIAPGKLADFVVLDDLVSFCPSAVYKNGKKHEKSTDTPKVVFPDHFYQSIKCRLALASDFSLNRCEIREGTATVHVMQIQEFGTRVRHVKRELPIRNKCICWQEAGLCLAVVFERYGKTGDVSYGLVEHALKSPGAIATTWSRDSHNLLVLGNSAKDMVLAQNRVVHMQGGYVTAREGKITASAALPIGGIISDGSLLKLSEELAKVRAEIEAMGYVNSNVIRSISTLTHLASPELKISDKGLYDVRTKEQVPLVEKQEL</sequence>